<evidence type="ECO:0000256" key="3">
    <source>
        <dbReference type="ARBA" id="ARBA00022553"/>
    </source>
</evidence>
<dbReference type="SUPFAM" id="SSF55874">
    <property type="entry name" value="ATPase domain of HSP90 chaperone/DNA topoisomerase II/histidine kinase"/>
    <property type="match status" value="1"/>
</dbReference>
<feature type="domain" description="PAS" evidence="7">
    <location>
        <begin position="250"/>
        <end position="322"/>
    </location>
</feature>
<dbReference type="InterPro" id="IPR013655">
    <property type="entry name" value="PAS_fold_3"/>
</dbReference>
<dbReference type="Gene3D" id="2.10.70.100">
    <property type="match status" value="1"/>
</dbReference>
<evidence type="ECO:0000259" key="6">
    <source>
        <dbReference type="PROSITE" id="PS50109"/>
    </source>
</evidence>
<accession>A0ABY7H1S9</accession>
<evidence type="ECO:0000256" key="2">
    <source>
        <dbReference type="ARBA" id="ARBA00012438"/>
    </source>
</evidence>
<evidence type="ECO:0000256" key="4">
    <source>
        <dbReference type="ARBA" id="ARBA00022679"/>
    </source>
</evidence>
<evidence type="ECO:0000313" key="9">
    <source>
        <dbReference type="EMBL" id="WAS92979.1"/>
    </source>
</evidence>
<dbReference type="Pfam" id="PF00512">
    <property type="entry name" value="HisKA"/>
    <property type="match status" value="1"/>
</dbReference>
<dbReference type="Gene3D" id="1.10.287.130">
    <property type="match status" value="1"/>
</dbReference>
<dbReference type="Pfam" id="PF08448">
    <property type="entry name" value="PAS_4"/>
    <property type="match status" value="1"/>
</dbReference>
<dbReference type="InterPro" id="IPR036097">
    <property type="entry name" value="HisK_dim/P_sf"/>
</dbReference>
<dbReference type="InterPro" id="IPR003594">
    <property type="entry name" value="HATPase_dom"/>
</dbReference>
<feature type="domain" description="PAS" evidence="7">
    <location>
        <begin position="147"/>
        <end position="174"/>
    </location>
</feature>
<dbReference type="SMART" id="SM00387">
    <property type="entry name" value="HATPase_c"/>
    <property type="match status" value="1"/>
</dbReference>
<keyword evidence="3" id="KW-0597">Phosphoprotein</keyword>
<dbReference type="InterPro" id="IPR036890">
    <property type="entry name" value="HATPase_C_sf"/>
</dbReference>
<dbReference type="Pfam" id="PF02518">
    <property type="entry name" value="HATPase_c"/>
    <property type="match status" value="1"/>
</dbReference>
<evidence type="ECO:0000256" key="1">
    <source>
        <dbReference type="ARBA" id="ARBA00000085"/>
    </source>
</evidence>
<feature type="domain" description="Histidine kinase" evidence="6">
    <location>
        <begin position="388"/>
        <end position="613"/>
    </location>
</feature>
<keyword evidence="5" id="KW-0418">Kinase</keyword>
<dbReference type="SMART" id="SM00388">
    <property type="entry name" value="HisKA"/>
    <property type="match status" value="1"/>
</dbReference>
<evidence type="ECO:0000259" key="7">
    <source>
        <dbReference type="PROSITE" id="PS50112"/>
    </source>
</evidence>
<dbReference type="InterPro" id="IPR003661">
    <property type="entry name" value="HisK_dim/P_dom"/>
</dbReference>
<dbReference type="EMBL" id="CP114040">
    <property type="protein sequence ID" value="WAS92979.1"/>
    <property type="molecule type" value="Genomic_DNA"/>
</dbReference>
<comment type="catalytic activity">
    <reaction evidence="1">
        <text>ATP + protein L-histidine = ADP + protein N-phospho-L-histidine.</text>
        <dbReference type="EC" id="2.7.13.3"/>
    </reaction>
</comment>
<dbReference type="CDD" id="cd00082">
    <property type="entry name" value="HisKA"/>
    <property type="match status" value="1"/>
</dbReference>
<dbReference type="SMART" id="SM00086">
    <property type="entry name" value="PAC"/>
    <property type="match status" value="3"/>
</dbReference>
<keyword evidence="10" id="KW-1185">Reference proteome</keyword>
<dbReference type="InterPro" id="IPR013656">
    <property type="entry name" value="PAS_4"/>
</dbReference>
<sequence>MTGTDATALEMLGARDLLEALPHATYVCDAHGRIVAYNADAAALLRLSSDGLPPYCPADELVTLSGAPLGREETAVAVALRTRARTPAHSYALVWRDGRRLRVRESARPVLAVDGRLLGAVCVVENLRETAVYEAAKAGGLAQLVGMFVSDMHGELVEVTDEYLRILGYTRDELEQGAFRWDRCTAPEHLMRDHQGIEEALRTGKCRPYEKDYVRKDGSRVPVLIGYALVRPKLNQFIGYVVDLSTRLREYTALNETMRAAETGIWDWDARTGQVIWSDTTKTLLGMSPDYQPHDVHDFLKLLHVDDRDRVSKALDHALVTRTVFRSDFRLRDPEFRDRWLFSQGGVFCDYAGEAVRMSGTLVDISARKQAEQVLRDAIAVRDEFLSVASHELRTPITSILMRAESLLRKLPAPNPDPTAKEPLVAALQLIIRQARKIDSLVGDMLDATRLSHKKLFLEPQDADVVELLTTYFSQLCEHDARARTGLHLELPARVEPPIVAAWDRRRIEQVLDNLVSNAFKYGANQPVTVRLTVPRPGAVCIEVEDHGIGIAPEARDKLFQPFERAHRVGSFSGLGLGLYIAREIVHAHHGSITLVSELGVGTIFRVDLPLVPATS</sequence>
<name>A0ABY7H1S9_9BACT</name>
<protein>
    <recommendedName>
        <fullName evidence="2">histidine kinase</fullName>
        <ecNumber evidence="2">2.7.13.3</ecNumber>
    </recommendedName>
</protein>
<reference evidence="9" key="1">
    <citation type="submission" date="2022-11" db="EMBL/GenBank/DDBJ databases">
        <title>Minimal conservation of predation-associated metabolite biosynthetic gene clusters underscores biosynthetic potential of Myxococcota including descriptions for ten novel species: Archangium lansinium sp. nov., Myxococcus landrumus sp. nov., Nannocystis bai.</title>
        <authorList>
            <person name="Ahearne A."/>
            <person name="Stevens C."/>
            <person name="Dowd S."/>
        </authorList>
    </citation>
    <scope>NUCLEOTIDE SEQUENCE</scope>
    <source>
        <strain evidence="9">Fl3</strain>
    </source>
</reference>
<dbReference type="InterPro" id="IPR004358">
    <property type="entry name" value="Sig_transdc_His_kin-like_C"/>
</dbReference>
<dbReference type="Pfam" id="PF13426">
    <property type="entry name" value="PAS_9"/>
    <property type="match status" value="1"/>
</dbReference>
<dbReference type="InterPro" id="IPR035965">
    <property type="entry name" value="PAS-like_dom_sf"/>
</dbReference>
<dbReference type="Proteomes" id="UP001164459">
    <property type="component" value="Chromosome"/>
</dbReference>
<dbReference type="InterPro" id="IPR001610">
    <property type="entry name" value="PAC"/>
</dbReference>
<dbReference type="PANTHER" id="PTHR43047:SF72">
    <property type="entry name" value="OSMOSENSING HISTIDINE PROTEIN KINASE SLN1"/>
    <property type="match status" value="1"/>
</dbReference>
<dbReference type="SUPFAM" id="SSF47384">
    <property type="entry name" value="Homodimeric domain of signal transducing histidine kinase"/>
    <property type="match status" value="1"/>
</dbReference>
<dbReference type="SUPFAM" id="SSF55785">
    <property type="entry name" value="PYP-like sensor domain (PAS domain)"/>
    <property type="match status" value="3"/>
</dbReference>
<keyword evidence="4" id="KW-0808">Transferase</keyword>
<dbReference type="InterPro" id="IPR000700">
    <property type="entry name" value="PAS-assoc_C"/>
</dbReference>
<evidence type="ECO:0000313" key="10">
    <source>
        <dbReference type="Proteomes" id="UP001164459"/>
    </source>
</evidence>
<evidence type="ECO:0000259" key="8">
    <source>
        <dbReference type="PROSITE" id="PS50113"/>
    </source>
</evidence>
<proteinExistence type="predicted"/>
<dbReference type="Gene3D" id="3.30.565.10">
    <property type="entry name" value="Histidine kinase-like ATPase, C-terminal domain"/>
    <property type="match status" value="1"/>
</dbReference>
<dbReference type="PRINTS" id="PR00344">
    <property type="entry name" value="BCTRLSENSOR"/>
</dbReference>
<gene>
    <name evidence="9" type="ORF">O0S08_42980</name>
</gene>
<evidence type="ECO:0000256" key="5">
    <source>
        <dbReference type="ARBA" id="ARBA00022777"/>
    </source>
</evidence>
<dbReference type="CDD" id="cd00130">
    <property type="entry name" value="PAS"/>
    <property type="match status" value="2"/>
</dbReference>
<dbReference type="Gene3D" id="3.30.450.20">
    <property type="entry name" value="PAS domain"/>
    <property type="match status" value="3"/>
</dbReference>
<dbReference type="InterPro" id="IPR000014">
    <property type="entry name" value="PAS"/>
</dbReference>
<dbReference type="EC" id="2.7.13.3" evidence="2"/>
<dbReference type="PROSITE" id="PS50112">
    <property type="entry name" value="PAS"/>
    <property type="match status" value="2"/>
</dbReference>
<organism evidence="9 10">
    <name type="scientific">Nannocystis punicea</name>
    <dbReference type="NCBI Taxonomy" id="2995304"/>
    <lineage>
        <taxon>Bacteria</taxon>
        <taxon>Pseudomonadati</taxon>
        <taxon>Myxococcota</taxon>
        <taxon>Polyangia</taxon>
        <taxon>Nannocystales</taxon>
        <taxon>Nannocystaceae</taxon>
        <taxon>Nannocystis</taxon>
    </lineage>
</organism>
<dbReference type="RefSeq" id="WP_269035333.1">
    <property type="nucleotide sequence ID" value="NZ_CP114040.1"/>
</dbReference>
<dbReference type="PROSITE" id="PS50109">
    <property type="entry name" value="HIS_KIN"/>
    <property type="match status" value="1"/>
</dbReference>
<feature type="domain" description="PAC" evidence="8">
    <location>
        <begin position="325"/>
        <end position="377"/>
    </location>
</feature>
<dbReference type="PROSITE" id="PS50113">
    <property type="entry name" value="PAC"/>
    <property type="match status" value="1"/>
</dbReference>
<dbReference type="NCBIfam" id="TIGR00229">
    <property type="entry name" value="sensory_box"/>
    <property type="match status" value="1"/>
</dbReference>
<dbReference type="PANTHER" id="PTHR43047">
    <property type="entry name" value="TWO-COMPONENT HISTIDINE PROTEIN KINASE"/>
    <property type="match status" value="1"/>
</dbReference>
<dbReference type="SMART" id="SM00091">
    <property type="entry name" value="PAS"/>
    <property type="match status" value="3"/>
</dbReference>
<dbReference type="Pfam" id="PF08447">
    <property type="entry name" value="PAS_3"/>
    <property type="match status" value="1"/>
</dbReference>
<dbReference type="InterPro" id="IPR005467">
    <property type="entry name" value="His_kinase_dom"/>
</dbReference>